<dbReference type="GO" id="GO:0004222">
    <property type="term" value="F:metalloendopeptidase activity"/>
    <property type="evidence" value="ECO:0007669"/>
    <property type="project" value="InterPro"/>
</dbReference>
<accession>A0A2M7DLB8</accession>
<dbReference type="GO" id="GO:0006508">
    <property type="term" value="P:proteolysis"/>
    <property type="evidence" value="ECO:0007669"/>
    <property type="project" value="UniProtKB-KW"/>
</dbReference>
<dbReference type="Proteomes" id="UP000228896">
    <property type="component" value="Unassembled WGS sequence"/>
</dbReference>
<feature type="domain" description="Peptidase M10 metallopeptidase" evidence="6">
    <location>
        <begin position="90"/>
        <end position="260"/>
    </location>
</feature>
<organism evidence="7 8">
    <name type="scientific">Candidatus Falkowbacteria bacterium CG02_land_8_20_14_3_00_36_14</name>
    <dbReference type="NCBI Taxonomy" id="1974560"/>
    <lineage>
        <taxon>Bacteria</taxon>
        <taxon>Candidatus Falkowiibacteriota</taxon>
    </lineage>
</organism>
<evidence type="ECO:0000256" key="1">
    <source>
        <dbReference type="ARBA" id="ARBA00022670"/>
    </source>
</evidence>
<keyword evidence="1" id="KW-0645">Protease</keyword>
<feature type="signal peptide" evidence="5">
    <location>
        <begin position="1"/>
        <end position="23"/>
    </location>
</feature>
<evidence type="ECO:0000259" key="6">
    <source>
        <dbReference type="Pfam" id="PF00413"/>
    </source>
</evidence>
<protein>
    <recommendedName>
        <fullName evidence="6">Peptidase M10 metallopeptidase domain-containing protein</fullName>
    </recommendedName>
</protein>
<evidence type="ECO:0000313" key="8">
    <source>
        <dbReference type="Proteomes" id="UP000228896"/>
    </source>
</evidence>
<dbReference type="GO" id="GO:0031012">
    <property type="term" value="C:extracellular matrix"/>
    <property type="evidence" value="ECO:0007669"/>
    <property type="project" value="InterPro"/>
</dbReference>
<evidence type="ECO:0000256" key="5">
    <source>
        <dbReference type="SAM" id="SignalP"/>
    </source>
</evidence>
<evidence type="ECO:0000256" key="2">
    <source>
        <dbReference type="ARBA" id="ARBA00022723"/>
    </source>
</evidence>
<keyword evidence="5" id="KW-0732">Signal</keyword>
<dbReference type="PRINTS" id="PR00138">
    <property type="entry name" value="MATRIXIN"/>
</dbReference>
<reference evidence="8" key="1">
    <citation type="submission" date="2017-09" db="EMBL/GenBank/DDBJ databases">
        <title>Depth-based differentiation of microbial function through sediment-hosted aquifers and enrichment of novel symbionts in the deep terrestrial subsurface.</title>
        <authorList>
            <person name="Probst A.J."/>
            <person name="Ladd B."/>
            <person name="Jarett J.K."/>
            <person name="Geller-Mcgrath D.E."/>
            <person name="Sieber C.M.K."/>
            <person name="Emerson J.B."/>
            <person name="Anantharaman K."/>
            <person name="Thomas B.C."/>
            <person name="Malmstrom R."/>
            <person name="Stieglmeier M."/>
            <person name="Klingl A."/>
            <person name="Woyke T."/>
            <person name="Ryan C.M."/>
            <person name="Banfield J.F."/>
        </authorList>
    </citation>
    <scope>NUCLEOTIDE SEQUENCE [LARGE SCALE GENOMIC DNA]</scope>
</reference>
<evidence type="ECO:0000313" key="7">
    <source>
        <dbReference type="EMBL" id="PIV50579.1"/>
    </source>
</evidence>
<keyword evidence="4" id="KW-0862">Zinc</keyword>
<name>A0A2M7DLB8_9BACT</name>
<sequence>MRKLNLFFFSLLAALIVASAASAGMLIPNSQKAKDNARAPEKSPAISETVAGEWDLERVDFIHYAKPNNPGNQGNKPAGGDTCYKTLGVKWKSLPVSYVINSSNGDGLTESFVAGAISAAAETWDRETSAELFSDNYRLDTGAVYGVQNFENALAFGNYPDPNVIGVTSIWYTRQGKQLVEFDMLFNDSFLWGDATATSAPIFMDLENIAAHELGHAAGLDDIYSSNCSAVTMYGYSGEGEIEKRSLEPADIAGIQKLYGI</sequence>
<dbReference type="InterPro" id="IPR021190">
    <property type="entry name" value="Pept_M10A"/>
</dbReference>
<keyword evidence="2" id="KW-0479">Metal-binding</keyword>
<feature type="chain" id="PRO_5014928418" description="Peptidase M10 metallopeptidase domain-containing protein" evidence="5">
    <location>
        <begin position="24"/>
        <end position="261"/>
    </location>
</feature>
<dbReference type="Pfam" id="PF00413">
    <property type="entry name" value="Peptidase_M10"/>
    <property type="match status" value="1"/>
</dbReference>
<dbReference type="EMBL" id="PETS01000119">
    <property type="protein sequence ID" value="PIV50579.1"/>
    <property type="molecule type" value="Genomic_DNA"/>
</dbReference>
<evidence type="ECO:0000256" key="3">
    <source>
        <dbReference type="ARBA" id="ARBA00022801"/>
    </source>
</evidence>
<dbReference type="SUPFAM" id="SSF55486">
    <property type="entry name" value="Metalloproteases ('zincins'), catalytic domain"/>
    <property type="match status" value="1"/>
</dbReference>
<dbReference type="InterPro" id="IPR024079">
    <property type="entry name" value="MetalloPept_cat_dom_sf"/>
</dbReference>
<comment type="caution">
    <text evidence="7">The sequence shown here is derived from an EMBL/GenBank/DDBJ whole genome shotgun (WGS) entry which is preliminary data.</text>
</comment>
<dbReference type="GO" id="GO:0008270">
    <property type="term" value="F:zinc ion binding"/>
    <property type="evidence" value="ECO:0007669"/>
    <property type="project" value="InterPro"/>
</dbReference>
<dbReference type="AlphaFoldDB" id="A0A2M7DLB8"/>
<keyword evidence="3" id="KW-0378">Hydrolase</keyword>
<proteinExistence type="predicted"/>
<dbReference type="InterPro" id="IPR001818">
    <property type="entry name" value="Pept_M10_metallopeptidase"/>
</dbReference>
<dbReference type="Gene3D" id="3.40.390.10">
    <property type="entry name" value="Collagenase (Catalytic Domain)"/>
    <property type="match status" value="1"/>
</dbReference>
<gene>
    <name evidence="7" type="ORF">COS18_04635</name>
</gene>
<evidence type="ECO:0000256" key="4">
    <source>
        <dbReference type="ARBA" id="ARBA00022833"/>
    </source>
</evidence>